<keyword evidence="2" id="KW-1133">Transmembrane helix</keyword>
<dbReference type="FunFam" id="1.10.287.70:FF:000270">
    <property type="entry name" value="Uncharacterized protein"/>
    <property type="match status" value="1"/>
</dbReference>
<dbReference type="EMBL" id="CT868065">
    <property type="protein sequence ID" value="CAK69229.1"/>
    <property type="molecule type" value="Genomic_DNA"/>
</dbReference>
<evidence type="ECO:0000256" key="1">
    <source>
        <dbReference type="SAM" id="MobiDB-lite"/>
    </source>
</evidence>
<dbReference type="OrthoDB" id="73653at2759"/>
<dbReference type="InterPro" id="IPR013099">
    <property type="entry name" value="K_chnl_dom"/>
</dbReference>
<dbReference type="GeneID" id="5022411"/>
<evidence type="ECO:0000259" key="3">
    <source>
        <dbReference type="Pfam" id="PF07885"/>
    </source>
</evidence>
<dbReference type="InterPro" id="IPR015449">
    <property type="entry name" value="K_chnl_Ca-activ_SK"/>
</dbReference>
<feature type="transmembrane region" description="Helical" evidence="2">
    <location>
        <begin position="130"/>
        <end position="152"/>
    </location>
</feature>
<dbReference type="KEGG" id="ptm:GSPATT00037667001"/>
<dbReference type="GO" id="GO:0005516">
    <property type="term" value="F:calmodulin binding"/>
    <property type="evidence" value="ECO:0000318"/>
    <property type="project" value="GO_Central"/>
</dbReference>
<dbReference type="SUPFAM" id="SSF81324">
    <property type="entry name" value="Voltage-gated potassium channels"/>
    <property type="match status" value="1"/>
</dbReference>
<keyword evidence="2" id="KW-0472">Membrane</keyword>
<dbReference type="PANTHER" id="PTHR10153">
    <property type="entry name" value="SMALL CONDUCTANCE CALCIUM-ACTIVATED POTASSIUM CHANNEL"/>
    <property type="match status" value="1"/>
</dbReference>
<feature type="transmembrane region" description="Helical" evidence="2">
    <location>
        <begin position="229"/>
        <end position="247"/>
    </location>
</feature>
<reference evidence="4 5" key="1">
    <citation type="journal article" date="2006" name="Nature">
        <title>Global trends of whole-genome duplications revealed by the ciliate Paramecium tetraurelia.</title>
        <authorList>
            <consortium name="Genoscope"/>
            <person name="Aury J.-M."/>
            <person name="Jaillon O."/>
            <person name="Duret L."/>
            <person name="Noel B."/>
            <person name="Jubin C."/>
            <person name="Porcel B.M."/>
            <person name="Segurens B."/>
            <person name="Daubin V."/>
            <person name="Anthouard V."/>
            <person name="Aiach N."/>
            <person name="Arnaiz O."/>
            <person name="Billaut A."/>
            <person name="Beisson J."/>
            <person name="Blanc I."/>
            <person name="Bouhouche K."/>
            <person name="Camara F."/>
            <person name="Duharcourt S."/>
            <person name="Guigo R."/>
            <person name="Gogendeau D."/>
            <person name="Katinka M."/>
            <person name="Keller A.-M."/>
            <person name="Kissmehl R."/>
            <person name="Klotz C."/>
            <person name="Koll F."/>
            <person name="Le Moue A."/>
            <person name="Lepere C."/>
            <person name="Malinsky S."/>
            <person name="Nowacki M."/>
            <person name="Nowak J.K."/>
            <person name="Plattner H."/>
            <person name="Poulain J."/>
            <person name="Ruiz F."/>
            <person name="Serrano V."/>
            <person name="Zagulski M."/>
            <person name="Dessen P."/>
            <person name="Betermier M."/>
            <person name="Weissenbach J."/>
            <person name="Scarpelli C."/>
            <person name="Schachter V."/>
            <person name="Sperling L."/>
            <person name="Meyer E."/>
            <person name="Cohen J."/>
            <person name="Wincker P."/>
        </authorList>
    </citation>
    <scope>NUCLEOTIDE SEQUENCE [LARGE SCALE GENOMIC DNA]</scope>
    <source>
        <strain evidence="4 5">Stock d4-2</strain>
    </source>
</reference>
<feature type="transmembrane region" description="Helical" evidence="2">
    <location>
        <begin position="295"/>
        <end position="315"/>
    </location>
</feature>
<dbReference type="HOGENOM" id="CLU_032272_0_0_1"/>
<sequence length="438" mass="50684">MQTQPDQERLNTQANQPQEPIQNKTPFFDLESSGDSLEDGRVTNLYFQRFRMLDLSFFVFNLIGTGLTVITLELIHYDQQQEARLVILWVIFISNLILMGLALVRNQAKLKWRESKGDVYSGFTKEHVELLMEIIIIAASPLPFLDSISFYFTNNFVEGDVNHTQILQVYYYANELLCLTLAFRVIFFIRTTLLNSYWHSNRTDRVCSLYASQADYMFTIKSLMRNQPFTVNYSAMILLIFVFGYCLRICESPLNRIDVSSNDFSSYANSMWCVIVTSTTLGYGDYYTRTLLGRLVMSVVCILGNFVVSSMIVIITNESYLTTLENKVVILIDRLSLKKQMQQEAAMIITIFGRMHYAKRHLDLTEDEFTDMSKKMKKYAIQLKLTTRKYVAARALGSQLEEINSGFNSLKENLKQTSQLQEELIKANENLIYKIDNK</sequence>
<dbReference type="eggNOG" id="KOG3684">
    <property type="taxonomic scope" value="Eukaryota"/>
</dbReference>
<dbReference type="GO" id="GO:0006811">
    <property type="term" value="P:monoatomic ion transport"/>
    <property type="evidence" value="ECO:0000318"/>
    <property type="project" value="GO_Central"/>
</dbReference>
<evidence type="ECO:0000313" key="5">
    <source>
        <dbReference type="Proteomes" id="UP000000600"/>
    </source>
</evidence>
<feature type="transmembrane region" description="Helical" evidence="2">
    <location>
        <begin position="83"/>
        <end position="104"/>
    </location>
</feature>
<dbReference type="InParanoid" id="A0CEL2"/>
<proteinExistence type="predicted"/>
<dbReference type="GO" id="GO:0016286">
    <property type="term" value="F:small conductance calcium-activated potassium channel activity"/>
    <property type="evidence" value="ECO:0000318"/>
    <property type="project" value="GO_Central"/>
</dbReference>
<dbReference type="Gene3D" id="1.10.287.70">
    <property type="match status" value="1"/>
</dbReference>
<dbReference type="Proteomes" id="UP000000600">
    <property type="component" value="Unassembled WGS sequence"/>
</dbReference>
<dbReference type="GO" id="GO:0005886">
    <property type="term" value="C:plasma membrane"/>
    <property type="evidence" value="ECO:0000318"/>
    <property type="project" value="GO_Central"/>
</dbReference>
<feature type="region of interest" description="Disordered" evidence="1">
    <location>
        <begin position="1"/>
        <end position="24"/>
    </location>
</feature>
<dbReference type="AlphaFoldDB" id="A0CEL2"/>
<name>A0CEL2_PARTE</name>
<organism evidence="4 5">
    <name type="scientific">Paramecium tetraurelia</name>
    <dbReference type="NCBI Taxonomy" id="5888"/>
    <lineage>
        <taxon>Eukaryota</taxon>
        <taxon>Sar</taxon>
        <taxon>Alveolata</taxon>
        <taxon>Ciliophora</taxon>
        <taxon>Intramacronucleata</taxon>
        <taxon>Oligohymenophorea</taxon>
        <taxon>Peniculida</taxon>
        <taxon>Parameciidae</taxon>
        <taxon>Paramecium</taxon>
    </lineage>
</organism>
<keyword evidence="5" id="KW-1185">Reference proteome</keyword>
<gene>
    <name evidence="4" type="ORF">GSPATT00037667001</name>
</gene>
<protein>
    <recommendedName>
        <fullName evidence="3">Potassium channel domain-containing protein</fullName>
    </recommendedName>
</protein>
<keyword evidence="2" id="KW-0812">Transmembrane</keyword>
<feature type="domain" description="Potassium channel" evidence="3">
    <location>
        <begin position="236"/>
        <end position="314"/>
    </location>
</feature>
<dbReference type="PRINTS" id="PR00169">
    <property type="entry name" value="KCHANNEL"/>
</dbReference>
<evidence type="ECO:0000256" key="2">
    <source>
        <dbReference type="SAM" id="Phobius"/>
    </source>
</evidence>
<dbReference type="RefSeq" id="XP_001436626.1">
    <property type="nucleotide sequence ID" value="XM_001436589.1"/>
</dbReference>
<feature type="transmembrane region" description="Helical" evidence="2">
    <location>
        <begin position="55"/>
        <end position="77"/>
    </location>
</feature>
<accession>A0CEL2</accession>
<feature type="transmembrane region" description="Helical" evidence="2">
    <location>
        <begin position="172"/>
        <end position="193"/>
    </location>
</feature>
<dbReference type="OMA" id="LIHYDQQ"/>
<feature type="transmembrane region" description="Helical" evidence="2">
    <location>
        <begin position="267"/>
        <end position="283"/>
    </location>
</feature>
<evidence type="ECO:0000313" key="4">
    <source>
        <dbReference type="EMBL" id="CAK69229.1"/>
    </source>
</evidence>
<dbReference type="Pfam" id="PF07885">
    <property type="entry name" value="Ion_trans_2"/>
    <property type="match status" value="1"/>
</dbReference>